<organism evidence="2 3">
    <name type="scientific">Candidatus Nitrosocosmicus franklandianus</name>
    <dbReference type="NCBI Taxonomy" id="1798806"/>
    <lineage>
        <taxon>Archaea</taxon>
        <taxon>Nitrososphaerota</taxon>
        <taxon>Nitrososphaeria</taxon>
        <taxon>Nitrososphaerales</taxon>
        <taxon>Nitrososphaeraceae</taxon>
        <taxon>Candidatus Nitrosocosmicus</taxon>
    </lineage>
</organism>
<dbReference type="OrthoDB" id="379300at2157"/>
<protein>
    <submittedName>
        <fullName evidence="2">Uncharacterized protein</fullName>
    </submittedName>
</protein>
<dbReference type="GeneID" id="55648807"/>
<dbReference type="Proteomes" id="UP000294299">
    <property type="component" value="Chromosome NFRAN"/>
</dbReference>
<sequence length="51" mass="5830">MFDEKNNKGGKKIPEGDLERQRIIDKGGTQKYGADNQQKTKDKNILIDSEH</sequence>
<feature type="compositionally biased region" description="Basic and acidic residues" evidence="1">
    <location>
        <begin position="38"/>
        <end position="51"/>
    </location>
</feature>
<evidence type="ECO:0000313" key="3">
    <source>
        <dbReference type="Proteomes" id="UP000294299"/>
    </source>
</evidence>
<keyword evidence="3" id="KW-1185">Reference proteome</keyword>
<dbReference type="RefSeq" id="WP_172602308.1">
    <property type="nucleotide sequence ID" value="NZ_LR216287.1"/>
</dbReference>
<dbReference type="KEGG" id="nfn:NFRAN_2635"/>
<evidence type="ECO:0000256" key="1">
    <source>
        <dbReference type="SAM" id="MobiDB-lite"/>
    </source>
</evidence>
<accession>A0A484IDY4</accession>
<dbReference type="EMBL" id="LR216287">
    <property type="protein sequence ID" value="VFJ14957.1"/>
    <property type="molecule type" value="Genomic_DNA"/>
</dbReference>
<name>A0A484IDY4_9ARCH</name>
<gene>
    <name evidence="2" type="ORF">NFRAN_2635</name>
</gene>
<feature type="region of interest" description="Disordered" evidence="1">
    <location>
        <begin position="1"/>
        <end position="51"/>
    </location>
</feature>
<proteinExistence type="predicted"/>
<dbReference type="AlphaFoldDB" id="A0A484IDY4"/>
<feature type="compositionally biased region" description="Basic and acidic residues" evidence="1">
    <location>
        <begin position="1"/>
        <end position="25"/>
    </location>
</feature>
<reference evidence="2 3" key="1">
    <citation type="submission" date="2019-02" db="EMBL/GenBank/DDBJ databases">
        <authorList>
            <person name="Lehtovirta-Morley E L."/>
        </authorList>
    </citation>
    <scope>NUCLEOTIDE SEQUENCE [LARGE SCALE GENOMIC DNA]</scope>
    <source>
        <strain evidence="2">NFRAN1</strain>
    </source>
</reference>
<evidence type="ECO:0000313" key="2">
    <source>
        <dbReference type="EMBL" id="VFJ14957.1"/>
    </source>
</evidence>